<comment type="caution">
    <text evidence="2">The sequence shown here is derived from an EMBL/GenBank/DDBJ whole genome shotgun (WGS) entry which is preliminary data.</text>
</comment>
<sequence>MAPITADGSSSRGQDAPSTSGTKKGCLSFTTSMLEYIRYIRAFFVGQQAKKMTARSEEEAAEADLHASKMEVEAADAAEHIKKKF</sequence>
<evidence type="ECO:0000313" key="3">
    <source>
        <dbReference type="Proteomes" id="UP001152484"/>
    </source>
</evidence>
<keyword evidence="3" id="KW-1185">Reference proteome</keyword>
<proteinExistence type="predicted"/>
<feature type="region of interest" description="Disordered" evidence="1">
    <location>
        <begin position="1"/>
        <end position="26"/>
    </location>
</feature>
<feature type="compositionally biased region" description="Polar residues" evidence="1">
    <location>
        <begin position="7"/>
        <end position="26"/>
    </location>
</feature>
<accession>A0A9P0YGK0</accession>
<reference evidence="2" key="1">
    <citation type="submission" date="2022-07" db="EMBL/GenBank/DDBJ databases">
        <authorList>
            <person name="Macas J."/>
            <person name="Novak P."/>
            <person name="Neumann P."/>
        </authorList>
    </citation>
    <scope>NUCLEOTIDE SEQUENCE</scope>
</reference>
<dbReference type="AlphaFoldDB" id="A0A9P0YGK0"/>
<evidence type="ECO:0000313" key="2">
    <source>
        <dbReference type="EMBL" id="CAH9053298.1"/>
    </source>
</evidence>
<evidence type="ECO:0000256" key="1">
    <source>
        <dbReference type="SAM" id="MobiDB-lite"/>
    </source>
</evidence>
<organism evidence="2 3">
    <name type="scientific">Cuscuta europaea</name>
    <name type="common">European dodder</name>
    <dbReference type="NCBI Taxonomy" id="41803"/>
    <lineage>
        <taxon>Eukaryota</taxon>
        <taxon>Viridiplantae</taxon>
        <taxon>Streptophyta</taxon>
        <taxon>Embryophyta</taxon>
        <taxon>Tracheophyta</taxon>
        <taxon>Spermatophyta</taxon>
        <taxon>Magnoliopsida</taxon>
        <taxon>eudicotyledons</taxon>
        <taxon>Gunneridae</taxon>
        <taxon>Pentapetalae</taxon>
        <taxon>asterids</taxon>
        <taxon>lamiids</taxon>
        <taxon>Solanales</taxon>
        <taxon>Convolvulaceae</taxon>
        <taxon>Cuscuteae</taxon>
        <taxon>Cuscuta</taxon>
        <taxon>Cuscuta subgen. Cuscuta</taxon>
    </lineage>
</organism>
<dbReference type="Proteomes" id="UP001152484">
    <property type="component" value="Unassembled WGS sequence"/>
</dbReference>
<dbReference type="EMBL" id="CAMAPE010000002">
    <property type="protein sequence ID" value="CAH9053298.1"/>
    <property type="molecule type" value="Genomic_DNA"/>
</dbReference>
<name>A0A9P0YGK0_CUSEU</name>
<gene>
    <name evidence="2" type="ORF">CEURO_LOCUS482</name>
</gene>
<protein>
    <submittedName>
        <fullName evidence="2">Uncharacterized protein</fullName>
    </submittedName>
</protein>
<dbReference type="OrthoDB" id="678007at2759"/>